<dbReference type="PROSITE" id="PS51352">
    <property type="entry name" value="THIOREDOXIN_2"/>
    <property type="match status" value="1"/>
</dbReference>
<keyword evidence="2" id="KW-0560">Oxidoreductase</keyword>
<dbReference type="Gene3D" id="3.40.30.10">
    <property type="entry name" value="Glutaredoxin"/>
    <property type="match status" value="1"/>
</dbReference>
<evidence type="ECO:0000256" key="1">
    <source>
        <dbReference type="ARBA" id="ARBA00022729"/>
    </source>
</evidence>
<proteinExistence type="predicted"/>
<keyword evidence="7" id="KW-1185">Reference proteome</keyword>
<evidence type="ECO:0000256" key="2">
    <source>
        <dbReference type="ARBA" id="ARBA00023002"/>
    </source>
</evidence>
<dbReference type="PANTHER" id="PTHR13887">
    <property type="entry name" value="GLUTATHIONE S-TRANSFERASE KAPPA"/>
    <property type="match status" value="1"/>
</dbReference>
<keyword evidence="1" id="KW-0732">Signal</keyword>
<evidence type="ECO:0000259" key="5">
    <source>
        <dbReference type="PROSITE" id="PS51352"/>
    </source>
</evidence>
<dbReference type="RefSeq" id="WP_379488914.1">
    <property type="nucleotide sequence ID" value="NZ_JBHLWK010000025.1"/>
</dbReference>
<evidence type="ECO:0000256" key="4">
    <source>
        <dbReference type="ARBA" id="ARBA00023284"/>
    </source>
</evidence>
<evidence type="ECO:0000256" key="3">
    <source>
        <dbReference type="ARBA" id="ARBA00023157"/>
    </source>
</evidence>
<feature type="domain" description="Thioredoxin" evidence="5">
    <location>
        <begin position="49"/>
        <end position="231"/>
    </location>
</feature>
<dbReference type="InterPro" id="IPR036249">
    <property type="entry name" value="Thioredoxin-like_sf"/>
</dbReference>
<name>A0ABV6D0X3_9SPHN</name>
<dbReference type="Pfam" id="PF18312">
    <property type="entry name" value="ScsC_N"/>
    <property type="match status" value="1"/>
</dbReference>
<comment type="caution">
    <text evidence="6">The sequence shown here is derived from an EMBL/GenBank/DDBJ whole genome shotgun (WGS) entry which is preliminary data.</text>
</comment>
<reference evidence="6 7" key="1">
    <citation type="submission" date="2024-09" db="EMBL/GenBank/DDBJ databases">
        <authorList>
            <person name="Sun Q."/>
            <person name="Mori K."/>
        </authorList>
    </citation>
    <scope>NUCLEOTIDE SEQUENCE [LARGE SCALE GENOMIC DNA]</scope>
    <source>
        <strain evidence="6 7">CCM 7706</strain>
    </source>
</reference>
<dbReference type="CDD" id="cd03023">
    <property type="entry name" value="DsbA_Com1_like"/>
    <property type="match status" value="1"/>
</dbReference>
<evidence type="ECO:0000313" key="6">
    <source>
        <dbReference type="EMBL" id="MFC0206294.1"/>
    </source>
</evidence>
<dbReference type="InterPro" id="IPR041205">
    <property type="entry name" value="ScsC_N"/>
</dbReference>
<keyword evidence="4" id="KW-0676">Redox-active center</keyword>
<gene>
    <name evidence="6" type="ORF">ACFFJC_18665</name>
</gene>
<sequence length="232" mass="24609">MGNASKFAMIAAGLVVLGAGTWFGGRLAVERVVHDYILDHPEILPQAMENLQHRQASEALAAVRGSVETPFPGAVLGNPAGKVTLVEFTDFACGYCRQSLPDVAQLIARNPDLRIVVRELPIISPHSPDAARMALAAAEQGKYAQFHDAMFAAGQVDAATIEAVARRVGLDLDRARRVAASQTVQAEITRNMELAQRLGFSGTPSWIAGDRLVPGAVGFDQLSEAVAQARGG</sequence>
<dbReference type="Pfam" id="PF01323">
    <property type="entry name" value="DSBA"/>
    <property type="match status" value="1"/>
</dbReference>
<keyword evidence="3" id="KW-1015">Disulfide bond</keyword>
<dbReference type="InterPro" id="IPR013766">
    <property type="entry name" value="Thioredoxin_domain"/>
</dbReference>
<organism evidence="6 7">
    <name type="scientific">Novosphingobium soli</name>
    <dbReference type="NCBI Taxonomy" id="574956"/>
    <lineage>
        <taxon>Bacteria</taxon>
        <taxon>Pseudomonadati</taxon>
        <taxon>Pseudomonadota</taxon>
        <taxon>Alphaproteobacteria</taxon>
        <taxon>Sphingomonadales</taxon>
        <taxon>Sphingomonadaceae</taxon>
        <taxon>Novosphingobium</taxon>
    </lineage>
</organism>
<dbReference type="InterPro" id="IPR001853">
    <property type="entry name" value="DSBA-like_thioredoxin_dom"/>
</dbReference>
<protein>
    <submittedName>
        <fullName evidence="6">DsbA family protein</fullName>
    </submittedName>
</protein>
<accession>A0ABV6D0X3</accession>
<dbReference type="SUPFAM" id="SSF52833">
    <property type="entry name" value="Thioredoxin-like"/>
    <property type="match status" value="1"/>
</dbReference>
<dbReference type="Proteomes" id="UP001589798">
    <property type="component" value="Unassembled WGS sequence"/>
</dbReference>
<dbReference type="EMBL" id="JBHLWK010000025">
    <property type="protein sequence ID" value="MFC0206294.1"/>
    <property type="molecule type" value="Genomic_DNA"/>
</dbReference>
<evidence type="ECO:0000313" key="7">
    <source>
        <dbReference type="Proteomes" id="UP001589798"/>
    </source>
</evidence>
<dbReference type="PANTHER" id="PTHR13887:SF14">
    <property type="entry name" value="DISULFIDE BOND FORMATION PROTEIN D"/>
    <property type="match status" value="1"/>
</dbReference>